<feature type="domain" description="Beta-lactamase class A catalytic" evidence="1">
    <location>
        <begin position="22"/>
        <end position="266"/>
    </location>
</feature>
<dbReference type="InterPro" id="IPR045155">
    <property type="entry name" value="Beta-lactam_cat"/>
</dbReference>
<evidence type="ECO:0000313" key="2">
    <source>
        <dbReference type="EMBL" id="QSO49326.1"/>
    </source>
</evidence>
<dbReference type="EMBL" id="CP071182">
    <property type="protein sequence ID" value="QSO49326.1"/>
    <property type="molecule type" value="Genomic_DNA"/>
</dbReference>
<dbReference type="GO" id="GO:0008800">
    <property type="term" value="F:beta-lactamase activity"/>
    <property type="evidence" value="ECO:0007669"/>
    <property type="project" value="InterPro"/>
</dbReference>
<keyword evidence="2" id="KW-0378">Hydrolase</keyword>
<dbReference type="GO" id="GO:0046677">
    <property type="term" value="P:response to antibiotic"/>
    <property type="evidence" value="ECO:0007669"/>
    <property type="project" value="InterPro"/>
</dbReference>
<name>A0A9X7W265_9BACL</name>
<dbReference type="PANTHER" id="PTHR35333:SF3">
    <property type="entry name" value="BETA-LACTAMASE-TYPE TRANSPEPTIDASE FOLD CONTAINING PROTEIN"/>
    <property type="match status" value="1"/>
</dbReference>
<dbReference type="RefSeq" id="WP_206658637.1">
    <property type="nucleotide sequence ID" value="NZ_CP071182.1"/>
</dbReference>
<keyword evidence="3" id="KW-1185">Reference proteome</keyword>
<sequence length="297" mass="33123">MSLQSLLERHAMRQPFVMALGVRNIETGEEVSVNGSELFPMASTFKVPVLYTLMHLVDRREVSLEERIRVPEGPALGSGALPHFHRGVELTVRDLAYLMIIISDNLATDLLVDRIGGLEKVNMLMAKLGLHNIHVRMDCYHLLCEGLGLDPDNRELLTEIIANPEKMESLSFSESSLIFRQVPENNVASPTDMCRLLSEIVRPTQLSPEASKEIVKIMGHQHLRQRIPALLPDKLHVINKTGTVRGTRCDVGVLMMDSGPVAISAFLHNVPENMGWDGDLAIAQAARLVHDYYLDSH</sequence>
<dbReference type="InterPro" id="IPR012338">
    <property type="entry name" value="Beta-lactam/transpept-like"/>
</dbReference>
<protein>
    <submittedName>
        <fullName evidence="2">Serine hydrolase</fullName>
    </submittedName>
</protein>
<dbReference type="KEGG" id="afx:JZ786_10605"/>
<reference evidence="2 3" key="1">
    <citation type="submission" date="2021-02" db="EMBL/GenBank/DDBJ databases">
        <title>Alicyclobacillus curvatus sp. nov. and Alicyclobacillus mengziensis sp. nov., two acidophilic bacteria isolated from acid mine drainage.</title>
        <authorList>
            <person name="Huang Y."/>
        </authorList>
    </citation>
    <scope>NUCLEOTIDE SEQUENCE [LARGE SCALE GENOMIC DNA]</scope>
    <source>
        <strain evidence="2 3">S30H14</strain>
    </source>
</reference>
<dbReference type="Pfam" id="PF13354">
    <property type="entry name" value="Beta-lactamase2"/>
    <property type="match status" value="1"/>
</dbReference>
<evidence type="ECO:0000313" key="3">
    <source>
        <dbReference type="Proteomes" id="UP000663505"/>
    </source>
</evidence>
<dbReference type="AlphaFoldDB" id="A0A9X7W265"/>
<accession>A0A9X7W265</accession>
<organism evidence="2 3">
    <name type="scientific">Alicyclobacillus mengziensis</name>
    <dbReference type="NCBI Taxonomy" id="2931921"/>
    <lineage>
        <taxon>Bacteria</taxon>
        <taxon>Bacillati</taxon>
        <taxon>Bacillota</taxon>
        <taxon>Bacilli</taxon>
        <taxon>Bacillales</taxon>
        <taxon>Alicyclobacillaceae</taxon>
        <taxon>Alicyclobacillus</taxon>
    </lineage>
</organism>
<proteinExistence type="predicted"/>
<dbReference type="Proteomes" id="UP000663505">
    <property type="component" value="Chromosome"/>
</dbReference>
<dbReference type="Gene3D" id="3.40.710.10">
    <property type="entry name" value="DD-peptidase/beta-lactamase superfamily"/>
    <property type="match status" value="1"/>
</dbReference>
<gene>
    <name evidence="2" type="ORF">JZ786_10605</name>
</gene>
<dbReference type="PANTHER" id="PTHR35333">
    <property type="entry name" value="BETA-LACTAMASE"/>
    <property type="match status" value="1"/>
</dbReference>
<dbReference type="GO" id="GO:0030655">
    <property type="term" value="P:beta-lactam antibiotic catabolic process"/>
    <property type="evidence" value="ECO:0007669"/>
    <property type="project" value="InterPro"/>
</dbReference>
<evidence type="ECO:0000259" key="1">
    <source>
        <dbReference type="Pfam" id="PF13354"/>
    </source>
</evidence>
<dbReference type="SUPFAM" id="SSF56601">
    <property type="entry name" value="beta-lactamase/transpeptidase-like"/>
    <property type="match status" value="1"/>
</dbReference>
<dbReference type="InterPro" id="IPR000871">
    <property type="entry name" value="Beta-lactam_class-A"/>
</dbReference>